<dbReference type="PANTHER" id="PTHR30027:SF3">
    <property type="entry name" value="16S RRNA (URACIL(1498)-N(3))-METHYLTRANSFERASE"/>
    <property type="match status" value="1"/>
</dbReference>
<keyword evidence="13" id="KW-1185">Reference proteome</keyword>
<dbReference type="EMBL" id="CP036501">
    <property type="protein sequence ID" value="UZP74365.1"/>
    <property type="molecule type" value="Genomic_DNA"/>
</dbReference>
<dbReference type="InterPro" id="IPR046886">
    <property type="entry name" value="RsmE_MTase_dom"/>
</dbReference>
<comment type="similarity">
    <text evidence="2 10">Belongs to the RNA methyltransferase RsmE family.</text>
</comment>
<evidence type="ECO:0000256" key="3">
    <source>
        <dbReference type="ARBA" id="ARBA00022490"/>
    </source>
</evidence>
<dbReference type="InterPro" id="IPR029026">
    <property type="entry name" value="tRNA_m1G_MTases_N"/>
</dbReference>
<sequence>MNIVLLRENDWINANTVKLTDHRARHLITVLKVVANQTLRVGLINGDRGLGTVTQVSGEGVELEVALSDAPLHRHPTQLVLALPRPKMLRRVFRSVAEFGVAELHLIHSYRVEKSYWQTPHLNEDKVEMALTQGLERSGDTVLPRVIQHKRFKPFMEDVLPAISAETTLLIAHPGNSAPFEADTQRPTTLLIGPEGGFIDFEVNLAEAVGAQKVSLGARILSVDTAVCAALSRELS</sequence>
<protein>
    <recommendedName>
        <fullName evidence="10">Ribosomal RNA small subunit methyltransferase E</fullName>
        <ecNumber evidence="10">2.1.1.193</ecNumber>
    </recommendedName>
</protein>
<evidence type="ECO:0000256" key="1">
    <source>
        <dbReference type="ARBA" id="ARBA00004496"/>
    </source>
</evidence>
<dbReference type="GO" id="GO:0032259">
    <property type="term" value="P:methylation"/>
    <property type="evidence" value="ECO:0007669"/>
    <property type="project" value="UniProtKB-KW"/>
</dbReference>
<dbReference type="Proteomes" id="UP001317963">
    <property type="component" value="Chromosome"/>
</dbReference>
<dbReference type="Gene3D" id="3.40.1280.10">
    <property type="match status" value="1"/>
</dbReference>
<comment type="subcellular location">
    <subcellularLocation>
        <location evidence="1 10">Cytoplasm</location>
    </subcellularLocation>
</comment>
<evidence type="ECO:0000256" key="5">
    <source>
        <dbReference type="ARBA" id="ARBA00022603"/>
    </source>
</evidence>
<comment type="function">
    <text evidence="8 10">Specifically methylates the N3 position of the uracil ring of uridine 1498 (m3U1498) in 16S rRNA. Acts on the fully assembled 30S ribosomal subunit.</text>
</comment>
<keyword evidence="4 10" id="KW-0698">rRNA processing</keyword>
<evidence type="ECO:0000256" key="6">
    <source>
        <dbReference type="ARBA" id="ARBA00022679"/>
    </source>
</evidence>
<gene>
    <name evidence="12" type="ORF">E0F26_06250</name>
</gene>
<dbReference type="InterPro" id="IPR006700">
    <property type="entry name" value="RsmE"/>
</dbReference>
<evidence type="ECO:0000313" key="13">
    <source>
        <dbReference type="Proteomes" id="UP001317963"/>
    </source>
</evidence>
<dbReference type="Pfam" id="PF04452">
    <property type="entry name" value="Methyltrans_RNA"/>
    <property type="match status" value="1"/>
</dbReference>
<dbReference type="CDD" id="cd18084">
    <property type="entry name" value="RsmE-like"/>
    <property type="match status" value="1"/>
</dbReference>
<proteinExistence type="inferred from homology"/>
<organism evidence="12 13">
    <name type="scientific">Candidatus Paraluminiphilus aquimaris</name>
    <dbReference type="NCBI Taxonomy" id="2518994"/>
    <lineage>
        <taxon>Bacteria</taxon>
        <taxon>Pseudomonadati</taxon>
        <taxon>Pseudomonadota</taxon>
        <taxon>Gammaproteobacteria</taxon>
        <taxon>Cellvibrionales</taxon>
        <taxon>Halieaceae</taxon>
        <taxon>Candidatus Paraluminiphilus</taxon>
    </lineage>
</organism>
<evidence type="ECO:0000256" key="8">
    <source>
        <dbReference type="ARBA" id="ARBA00025699"/>
    </source>
</evidence>
<dbReference type="NCBIfam" id="NF008700">
    <property type="entry name" value="PRK11713.5-4"/>
    <property type="match status" value="1"/>
</dbReference>
<evidence type="ECO:0000256" key="2">
    <source>
        <dbReference type="ARBA" id="ARBA00005528"/>
    </source>
</evidence>
<reference evidence="12 13" key="1">
    <citation type="submission" date="2019-02" db="EMBL/GenBank/DDBJ databases">
        <title>Halieaceae_genomes.</title>
        <authorList>
            <person name="Li S.-H."/>
        </authorList>
    </citation>
    <scope>NUCLEOTIDE SEQUENCE [LARGE SCALE GENOMIC DNA]</scope>
    <source>
        <strain evidence="12 13">JH123</strain>
    </source>
</reference>
<keyword evidence="5 10" id="KW-0489">Methyltransferase</keyword>
<keyword evidence="6 10" id="KW-0808">Transferase</keyword>
<accession>A0ABY6Q646</accession>
<dbReference type="PANTHER" id="PTHR30027">
    <property type="entry name" value="RIBOSOMAL RNA SMALL SUBUNIT METHYLTRANSFERASE E"/>
    <property type="match status" value="1"/>
</dbReference>
<dbReference type="EC" id="2.1.1.193" evidence="10"/>
<dbReference type="InterPro" id="IPR029028">
    <property type="entry name" value="Alpha/beta_knot_MTases"/>
</dbReference>
<name>A0ABY6Q646_9GAMM</name>
<keyword evidence="3 10" id="KW-0963">Cytoplasm</keyword>
<evidence type="ECO:0000256" key="10">
    <source>
        <dbReference type="PIRNR" id="PIRNR015601"/>
    </source>
</evidence>
<dbReference type="PIRSF" id="PIRSF015601">
    <property type="entry name" value="MTase_slr0722"/>
    <property type="match status" value="1"/>
</dbReference>
<dbReference type="RefSeq" id="WP_279243180.1">
    <property type="nucleotide sequence ID" value="NZ_CP036501.1"/>
</dbReference>
<evidence type="ECO:0000259" key="11">
    <source>
        <dbReference type="Pfam" id="PF04452"/>
    </source>
</evidence>
<keyword evidence="7 10" id="KW-0949">S-adenosyl-L-methionine</keyword>
<dbReference type="NCBIfam" id="TIGR00046">
    <property type="entry name" value="RsmE family RNA methyltransferase"/>
    <property type="match status" value="1"/>
</dbReference>
<evidence type="ECO:0000313" key="12">
    <source>
        <dbReference type="EMBL" id="UZP74365.1"/>
    </source>
</evidence>
<evidence type="ECO:0000256" key="9">
    <source>
        <dbReference type="ARBA" id="ARBA00047944"/>
    </source>
</evidence>
<evidence type="ECO:0000256" key="4">
    <source>
        <dbReference type="ARBA" id="ARBA00022552"/>
    </source>
</evidence>
<feature type="domain" description="Ribosomal RNA small subunit methyltransferase E methyltransferase" evidence="11">
    <location>
        <begin position="76"/>
        <end position="232"/>
    </location>
</feature>
<comment type="catalytic activity">
    <reaction evidence="9 10">
        <text>uridine(1498) in 16S rRNA + S-adenosyl-L-methionine = N(3)-methyluridine(1498) in 16S rRNA + S-adenosyl-L-homocysteine + H(+)</text>
        <dbReference type="Rhea" id="RHEA:42920"/>
        <dbReference type="Rhea" id="RHEA-COMP:10283"/>
        <dbReference type="Rhea" id="RHEA-COMP:10284"/>
        <dbReference type="ChEBI" id="CHEBI:15378"/>
        <dbReference type="ChEBI" id="CHEBI:57856"/>
        <dbReference type="ChEBI" id="CHEBI:59789"/>
        <dbReference type="ChEBI" id="CHEBI:65315"/>
        <dbReference type="ChEBI" id="CHEBI:74502"/>
        <dbReference type="EC" id="2.1.1.193"/>
    </reaction>
</comment>
<dbReference type="SUPFAM" id="SSF75217">
    <property type="entry name" value="alpha/beta knot"/>
    <property type="match status" value="1"/>
</dbReference>
<dbReference type="GO" id="GO:0008168">
    <property type="term" value="F:methyltransferase activity"/>
    <property type="evidence" value="ECO:0007669"/>
    <property type="project" value="UniProtKB-KW"/>
</dbReference>
<evidence type="ECO:0000256" key="7">
    <source>
        <dbReference type="ARBA" id="ARBA00022691"/>
    </source>
</evidence>